<evidence type="ECO:0000256" key="2">
    <source>
        <dbReference type="SAM" id="MobiDB-lite"/>
    </source>
</evidence>
<dbReference type="InterPro" id="IPR042565">
    <property type="entry name" value="T7SS_EssB_C"/>
</dbReference>
<keyword evidence="5" id="KW-1185">Reference proteome</keyword>
<evidence type="ECO:0000256" key="1">
    <source>
        <dbReference type="ARBA" id="ARBA00010163"/>
    </source>
</evidence>
<evidence type="ECO:0000313" key="5">
    <source>
        <dbReference type="Proteomes" id="UP000316425"/>
    </source>
</evidence>
<comment type="similarity">
    <text evidence="1">Belongs to the EssB family.</text>
</comment>
<accession>A0A556PKS0</accession>
<keyword evidence="3" id="KW-0812">Transmembrane</keyword>
<keyword evidence="3" id="KW-1133">Transmembrane helix</keyword>
<dbReference type="Gene3D" id="1.25.40.680">
    <property type="entry name" value="Type VII secretion system EssB, C-terminal-like domain"/>
    <property type="match status" value="1"/>
</dbReference>
<protein>
    <submittedName>
        <fullName evidence="4">Type VII secretion protein EssB</fullName>
    </submittedName>
</protein>
<feature type="region of interest" description="Disordered" evidence="2">
    <location>
        <begin position="381"/>
        <end position="423"/>
    </location>
</feature>
<name>A0A556PKS0_9BACI</name>
<dbReference type="Pfam" id="PF10140">
    <property type="entry name" value="YukC"/>
    <property type="match status" value="1"/>
</dbReference>
<evidence type="ECO:0000313" key="4">
    <source>
        <dbReference type="EMBL" id="TSJ64993.1"/>
    </source>
</evidence>
<comment type="caution">
    <text evidence="4">The sequence shown here is derived from an EMBL/GenBank/DDBJ whole genome shotgun (WGS) entry which is preliminary data.</text>
</comment>
<dbReference type="AlphaFoldDB" id="A0A556PKS0"/>
<feature type="transmembrane region" description="Helical" evidence="3">
    <location>
        <begin position="222"/>
        <end position="242"/>
    </location>
</feature>
<reference evidence="4 5" key="1">
    <citation type="submission" date="2019-07" db="EMBL/GenBank/DDBJ databases">
        <title>Allobacillus sp. nov. SKP isolated from shrimp paste of Euphausiacea.</title>
        <authorList>
            <person name="Kanchanasin P."/>
            <person name="Tanasupawat S."/>
            <person name="Shi W."/>
            <person name="Wu L."/>
            <person name="Ma J."/>
        </authorList>
    </citation>
    <scope>NUCLEOTIDE SEQUENCE [LARGE SCALE GENOMIC DNA]</scope>
    <source>
        <strain evidence="4 5">SKP4-8</strain>
    </source>
</reference>
<dbReference type="NCBIfam" id="TIGR03926">
    <property type="entry name" value="T7_EssB"/>
    <property type="match status" value="1"/>
</dbReference>
<organism evidence="4 5">
    <name type="scientific">Allobacillus salarius</name>
    <dbReference type="NCBI Taxonomy" id="1955272"/>
    <lineage>
        <taxon>Bacteria</taxon>
        <taxon>Bacillati</taxon>
        <taxon>Bacillota</taxon>
        <taxon>Bacilli</taxon>
        <taxon>Bacillales</taxon>
        <taxon>Bacillaceae</taxon>
        <taxon>Allobacillus</taxon>
    </lineage>
</organism>
<proteinExistence type="inferred from homology"/>
<feature type="compositionally biased region" description="Polar residues" evidence="2">
    <location>
        <begin position="407"/>
        <end position="417"/>
    </location>
</feature>
<sequence>MNVTTIEMKDLSIDFSIKENDWEVRLAKSQTRIKDSRQIRLLTNAPEESFVPVEVNMEQDAFTFSFFVDSNKLQWEQIRKLHRHEKLRLLGNLSQLKKYIDSRLSFVLHPANIVFDHSLRPYVIYRGMRDSIPPFDLDEEEFLKQLKCFSIAIMSSKYSFDDLYKGEWINAKETEFQKQIVSKDTLEELIQYINESYHKEQEKVDRTEKLLPIKQYNLFRRLSMIFIVISILLAVPLIYIGLVNLPYQENLLDAHEEHLASDHNEVISTLRNEDAADLPQASKYILALAYLAIEPLSDNDRQVITNNISLSTDDNYLLYWIYNGRGKFDAAMNKAKYLDDPQLVMYGLIKQIEKAKNNPNLSGSERDERLKELRRELEEYREEYNLNEDENPLGREAVEPDDDANEDSTNGNTNNQDASDDTP</sequence>
<dbReference type="OrthoDB" id="4975281at2"/>
<dbReference type="EMBL" id="VMHE01000013">
    <property type="protein sequence ID" value="TSJ64993.1"/>
    <property type="molecule type" value="Genomic_DNA"/>
</dbReference>
<keyword evidence="3" id="KW-0472">Membrane</keyword>
<dbReference type="Gene3D" id="1.10.510.10">
    <property type="entry name" value="Transferase(Phosphotransferase) domain 1"/>
    <property type="match status" value="1"/>
</dbReference>
<gene>
    <name evidence="4" type="primary">essB</name>
    <name evidence="4" type="ORF">FPQ13_08425</name>
</gene>
<dbReference type="Proteomes" id="UP000316425">
    <property type="component" value="Unassembled WGS sequence"/>
</dbReference>
<dbReference type="InterPro" id="IPR018778">
    <property type="entry name" value="T7SS_EssB"/>
</dbReference>
<evidence type="ECO:0000256" key="3">
    <source>
        <dbReference type="SAM" id="Phobius"/>
    </source>
</evidence>